<dbReference type="Proteomes" id="UP000315295">
    <property type="component" value="Unassembled WGS sequence"/>
</dbReference>
<comment type="caution">
    <text evidence="2">The sequence shown here is derived from an EMBL/GenBank/DDBJ whole genome shotgun (WGS) entry which is preliminary data.</text>
</comment>
<proteinExistence type="predicted"/>
<feature type="region of interest" description="Disordered" evidence="1">
    <location>
        <begin position="1"/>
        <end position="34"/>
    </location>
</feature>
<sequence length="66" mass="7150">MSVATTPTGLPPATVTSVPPSSQRGKADTEGVVEKSREFEERLRKVNAKQAVVKWGTSEKGPDLRR</sequence>
<protein>
    <submittedName>
        <fullName evidence="2">Uncharacterized protein</fullName>
    </submittedName>
</protein>
<gene>
    <name evidence="2" type="ORF">C1H46_020802</name>
</gene>
<evidence type="ECO:0000313" key="2">
    <source>
        <dbReference type="EMBL" id="TQD93594.1"/>
    </source>
</evidence>
<organism evidence="2 3">
    <name type="scientific">Malus baccata</name>
    <name type="common">Siberian crab apple</name>
    <name type="synonym">Pyrus baccata</name>
    <dbReference type="NCBI Taxonomy" id="106549"/>
    <lineage>
        <taxon>Eukaryota</taxon>
        <taxon>Viridiplantae</taxon>
        <taxon>Streptophyta</taxon>
        <taxon>Embryophyta</taxon>
        <taxon>Tracheophyta</taxon>
        <taxon>Spermatophyta</taxon>
        <taxon>Magnoliopsida</taxon>
        <taxon>eudicotyledons</taxon>
        <taxon>Gunneridae</taxon>
        <taxon>Pentapetalae</taxon>
        <taxon>rosids</taxon>
        <taxon>fabids</taxon>
        <taxon>Rosales</taxon>
        <taxon>Rosaceae</taxon>
        <taxon>Amygdaloideae</taxon>
        <taxon>Maleae</taxon>
        <taxon>Malus</taxon>
    </lineage>
</organism>
<feature type="compositionally biased region" description="Low complexity" evidence="1">
    <location>
        <begin position="11"/>
        <end position="22"/>
    </location>
</feature>
<dbReference type="AlphaFoldDB" id="A0A540M4B7"/>
<keyword evidence="3" id="KW-1185">Reference proteome</keyword>
<reference evidence="2 3" key="1">
    <citation type="journal article" date="2019" name="G3 (Bethesda)">
        <title>Sequencing of a Wild Apple (Malus baccata) Genome Unravels the Differences Between Cultivated and Wild Apple Species Regarding Disease Resistance and Cold Tolerance.</title>
        <authorList>
            <person name="Chen X."/>
        </authorList>
    </citation>
    <scope>NUCLEOTIDE SEQUENCE [LARGE SCALE GENOMIC DNA]</scope>
    <source>
        <strain evidence="3">cv. Shandingzi</strain>
        <tissue evidence="2">Leaves</tissue>
    </source>
</reference>
<evidence type="ECO:0000313" key="3">
    <source>
        <dbReference type="Proteomes" id="UP000315295"/>
    </source>
</evidence>
<feature type="compositionally biased region" description="Basic and acidic residues" evidence="1">
    <location>
        <begin position="25"/>
        <end position="34"/>
    </location>
</feature>
<evidence type="ECO:0000256" key="1">
    <source>
        <dbReference type="SAM" id="MobiDB-lite"/>
    </source>
</evidence>
<accession>A0A540M4B7</accession>
<dbReference type="EMBL" id="VIEB01000363">
    <property type="protein sequence ID" value="TQD93594.1"/>
    <property type="molecule type" value="Genomic_DNA"/>
</dbReference>
<name>A0A540M4B7_MALBA</name>